<gene>
    <name evidence="2" type="ORF">C1881_02130</name>
</gene>
<accession>A0A369LPW4</accession>
<dbReference type="AlphaFoldDB" id="A0A369LPW4"/>
<protein>
    <submittedName>
        <fullName evidence="2">Uncharacterized protein</fullName>
    </submittedName>
</protein>
<name>A0A369LPW4_9ACTN</name>
<evidence type="ECO:0000313" key="3">
    <source>
        <dbReference type="Proteomes" id="UP000253975"/>
    </source>
</evidence>
<feature type="transmembrane region" description="Helical" evidence="1">
    <location>
        <begin position="42"/>
        <end position="64"/>
    </location>
</feature>
<dbReference type="Proteomes" id="UP000253975">
    <property type="component" value="Unassembled WGS sequence"/>
</dbReference>
<evidence type="ECO:0000313" key="2">
    <source>
        <dbReference type="EMBL" id="RDB60699.1"/>
    </source>
</evidence>
<comment type="caution">
    <text evidence="2">The sequence shown here is derived from an EMBL/GenBank/DDBJ whole genome shotgun (WGS) entry which is preliminary data.</text>
</comment>
<keyword evidence="1" id="KW-1133">Transmembrane helix</keyword>
<proteinExistence type="predicted"/>
<sequence length="109" mass="11787">MWRHARKKASCGGEDQHRRDGGVFAIGALGMNDDGMCVFRRFGYIVGFLVATIAACGCLGPAVLAARAGSAFVCLRLARQNGCGLLWAIGWRGTCLIWHDARFLLGSER</sequence>
<dbReference type="EMBL" id="PPTO01000002">
    <property type="protein sequence ID" value="RDB60699.1"/>
    <property type="molecule type" value="Genomic_DNA"/>
</dbReference>
<keyword evidence="1" id="KW-0472">Membrane</keyword>
<reference evidence="2 3" key="1">
    <citation type="journal article" date="2018" name="Elife">
        <title>Discovery and characterization of a prevalent human gut bacterial enzyme sufficient for the inactivation of a family of plant toxins.</title>
        <authorList>
            <person name="Koppel N."/>
            <person name="Bisanz J.E."/>
            <person name="Pandelia M.E."/>
            <person name="Turnbaugh P.J."/>
            <person name="Balskus E.P."/>
        </authorList>
    </citation>
    <scope>NUCLEOTIDE SEQUENCE [LARGE SCALE GENOMIC DNA]</scope>
    <source>
        <strain evidence="2 3">OB21 GAM31</strain>
    </source>
</reference>
<keyword evidence="1" id="KW-0812">Transmembrane</keyword>
<evidence type="ECO:0000256" key="1">
    <source>
        <dbReference type="SAM" id="Phobius"/>
    </source>
</evidence>
<organism evidence="2 3">
    <name type="scientific">Slackia isoflavoniconvertens</name>
    <dbReference type="NCBI Taxonomy" id="572010"/>
    <lineage>
        <taxon>Bacteria</taxon>
        <taxon>Bacillati</taxon>
        <taxon>Actinomycetota</taxon>
        <taxon>Coriobacteriia</taxon>
        <taxon>Eggerthellales</taxon>
        <taxon>Eggerthellaceae</taxon>
        <taxon>Slackia</taxon>
    </lineage>
</organism>